<accession>A0A844QFL5</accession>
<keyword evidence="1" id="KW-1133">Transmembrane helix</keyword>
<gene>
    <name evidence="2" type="ORF">GN330_09050</name>
</gene>
<reference evidence="2 3" key="1">
    <citation type="submission" date="2019-12" db="EMBL/GenBank/DDBJ databases">
        <title>Nitratireductor arenosus sp. nov., Isolated from sea sand, Jeju island, South Korea.</title>
        <authorList>
            <person name="Kim W."/>
        </authorList>
    </citation>
    <scope>NUCLEOTIDE SEQUENCE [LARGE SCALE GENOMIC DNA]</scope>
    <source>
        <strain evidence="2 3">CAU 1489</strain>
    </source>
</reference>
<organism evidence="2 3">
    <name type="scientific">Nitratireductor arenosus</name>
    <dbReference type="NCBI Taxonomy" id="2682096"/>
    <lineage>
        <taxon>Bacteria</taxon>
        <taxon>Pseudomonadati</taxon>
        <taxon>Pseudomonadota</taxon>
        <taxon>Alphaproteobacteria</taxon>
        <taxon>Hyphomicrobiales</taxon>
        <taxon>Phyllobacteriaceae</taxon>
        <taxon>Nitratireductor</taxon>
    </lineage>
</organism>
<comment type="caution">
    <text evidence="2">The sequence shown here is derived from an EMBL/GenBank/DDBJ whole genome shotgun (WGS) entry which is preliminary data.</text>
</comment>
<evidence type="ECO:0000256" key="1">
    <source>
        <dbReference type="SAM" id="Phobius"/>
    </source>
</evidence>
<sequence length="81" mass="9000">MSFREINQKFLQPASQTVMILGMVALCQPWNLFLHRYGLTIIIAGLIGFIITTHIGPGEADAEEADAERVFDVSDHREGKA</sequence>
<protein>
    <submittedName>
        <fullName evidence="2">Uncharacterized protein</fullName>
    </submittedName>
</protein>
<dbReference type="AlphaFoldDB" id="A0A844QFL5"/>
<keyword evidence="1" id="KW-0812">Transmembrane</keyword>
<name>A0A844QFL5_9HYPH</name>
<proteinExistence type="predicted"/>
<dbReference type="Proteomes" id="UP000463224">
    <property type="component" value="Unassembled WGS sequence"/>
</dbReference>
<feature type="transmembrane region" description="Helical" evidence="1">
    <location>
        <begin position="37"/>
        <end position="55"/>
    </location>
</feature>
<keyword evidence="3" id="KW-1185">Reference proteome</keyword>
<evidence type="ECO:0000313" key="3">
    <source>
        <dbReference type="Proteomes" id="UP000463224"/>
    </source>
</evidence>
<keyword evidence="1" id="KW-0472">Membrane</keyword>
<dbReference type="EMBL" id="WPHG01000002">
    <property type="protein sequence ID" value="MVA97394.1"/>
    <property type="molecule type" value="Genomic_DNA"/>
</dbReference>
<dbReference type="RefSeq" id="WP_156712357.1">
    <property type="nucleotide sequence ID" value="NZ_WPHG01000002.1"/>
</dbReference>
<evidence type="ECO:0000313" key="2">
    <source>
        <dbReference type="EMBL" id="MVA97394.1"/>
    </source>
</evidence>